<comment type="function">
    <text evidence="7">Acts as a chaperone.</text>
</comment>
<dbReference type="SUPFAM" id="SSF53067">
    <property type="entry name" value="Actin-like ATPase domain"/>
    <property type="match status" value="2"/>
</dbReference>
<accession>A0ABP9MH65</accession>
<name>A0ABP9MH65_9GAMM</name>
<dbReference type="CDD" id="cd10234">
    <property type="entry name" value="ASKHA_NBD_HSP70_DnaK-like"/>
    <property type="match status" value="1"/>
</dbReference>
<feature type="compositionally biased region" description="Low complexity" evidence="9">
    <location>
        <begin position="609"/>
        <end position="620"/>
    </location>
</feature>
<evidence type="ECO:0000256" key="5">
    <source>
        <dbReference type="ARBA" id="ARBA00022840"/>
    </source>
</evidence>
<dbReference type="RefSeq" id="WP_077926251.1">
    <property type="nucleotide sequence ID" value="NZ_BAABKE010000001.1"/>
</dbReference>
<dbReference type="InterPro" id="IPR043129">
    <property type="entry name" value="ATPase_NBD"/>
</dbReference>
<comment type="similarity">
    <text evidence="1 7 8">Belongs to the heat shock protein 70 family.</text>
</comment>
<protein>
    <recommendedName>
        <fullName evidence="2 7">Chaperone protein DnaK</fullName>
    </recommendedName>
    <alternativeName>
        <fullName evidence="7">HSP70</fullName>
    </alternativeName>
    <alternativeName>
        <fullName evidence="7">Heat shock 70 kDa protein</fullName>
    </alternativeName>
    <alternativeName>
        <fullName evidence="7">Heat shock protein 70</fullName>
    </alternativeName>
</protein>
<dbReference type="NCBIfam" id="NF001413">
    <property type="entry name" value="PRK00290.1"/>
    <property type="match status" value="1"/>
</dbReference>
<dbReference type="PROSITE" id="PS00329">
    <property type="entry name" value="HSP70_2"/>
    <property type="match status" value="1"/>
</dbReference>
<reference evidence="11" key="1">
    <citation type="journal article" date="2019" name="Int. J. Syst. Evol. Microbiol.">
        <title>The Global Catalogue of Microorganisms (GCM) 10K type strain sequencing project: providing services to taxonomists for standard genome sequencing and annotation.</title>
        <authorList>
            <consortium name="The Broad Institute Genomics Platform"/>
            <consortium name="The Broad Institute Genome Sequencing Center for Infectious Disease"/>
            <person name="Wu L."/>
            <person name="Ma J."/>
        </authorList>
    </citation>
    <scope>NUCLEOTIDE SEQUENCE [LARGE SCALE GENOMIC DNA]</scope>
    <source>
        <strain evidence="11">JCM 18424</strain>
    </source>
</reference>
<dbReference type="NCBIfam" id="TIGR02350">
    <property type="entry name" value="prok_dnaK"/>
    <property type="match status" value="1"/>
</dbReference>
<sequence>MSKIIGIDLGTTNSCVAVMDGEKVRVIENAEGDRTTPSIIAYTESGEILVGQPAKRQSVTNPKNTLFAIKRLIGRKFEDAEVKKDIDLVPYSIIKADNGDAWVSVLGDKKLAPPEVSARVLMKMKQTAEDFLGEKVTEAVITVPAYFNDSQRQATIDAGRIAGLEVKRIINEPTAAALAYGMDKGAKKDAKIAVYDLGGGTFDLSIIEIADVDGEKQFEVLSTNGDTFLGGEDFDAAVIDYLVNEFQKEQGIDLRNDPLALQRLKEAGEKAKIELSSAQQTEINLPYITADSTGPKHLNIKLTRAKLESLVEDLIERTLAPCKVALKDAGLTVSQIDEVILVGGQTRMPKVQEKVKEFFGKDPRKDVNPDEAVASGAAVQGGVLGGHVKDVLLLDVTPLSLGIETMGGVMTKLIDKNTTIPTKASQVFSTATDNQPAVTIHVLQGERPQASQNKTLGQFELSDIPPAPRGVPQIEVTFDIDANGVINVSAKDKATNKEQSIVIKSDSGLSQEDIDKMIKDAEMNAEEDKKFQELVAARNSAEQMIHMSEKSLKDLGEQVDANERAAIESAISELQEAIKGDNLETIQKKTEALTEAAGKVAEKAYAAQQQAGEAGAAQGQNPDNKQDDVVDAEFEEVKDDKK</sequence>
<evidence type="ECO:0000256" key="1">
    <source>
        <dbReference type="ARBA" id="ARBA00007381"/>
    </source>
</evidence>
<dbReference type="InterPro" id="IPR018181">
    <property type="entry name" value="Heat_shock_70_CS"/>
</dbReference>
<keyword evidence="5 7" id="KW-0067">ATP-binding</keyword>
<feature type="modified residue" description="Phosphothreonine; by autocatalysis" evidence="7">
    <location>
        <position position="201"/>
    </location>
</feature>
<dbReference type="Gene3D" id="3.30.420.40">
    <property type="match status" value="2"/>
</dbReference>
<dbReference type="PROSITE" id="PS00297">
    <property type="entry name" value="HSP70_1"/>
    <property type="match status" value="1"/>
</dbReference>
<dbReference type="Gene3D" id="1.20.1270.10">
    <property type="match status" value="1"/>
</dbReference>
<evidence type="ECO:0000313" key="10">
    <source>
        <dbReference type="EMBL" id="GAA5094604.1"/>
    </source>
</evidence>
<dbReference type="Gene3D" id="2.60.34.10">
    <property type="entry name" value="Substrate Binding Domain Of DNAk, Chain A, domain 1"/>
    <property type="match status" value="1"/>
</dbReference>
<dbReference type="SUPFAM" id="SSF100920">
    <property type="entry name" value="Heat shock protein 70kD (HSP70), peptide-binding domain"/>
    <property type="match status" value="1"/>
</dbReference>
<dbReference type="SUPFAM" id="SSF100934">
    <property type="entry name" value="Heat shock protein 70kD (HSP70), C-terminal subdomain"/>
    <property type="match status" value="1"/>
</dbReference>
<dbReference type="InterPro" id="IPR029048">
    <property type="entry name" value="HSP70_C_sf"/>
</dbReference>
<evidence type="ECO:0000256" key="4">
    <source>
        <dbReference type="ARBA" id="ARBA00022741"/>
    </source>
</evidence>
<keyword evidence="4 7" id="KW-0547">Nucleotide-binding</keyword>
<dbReference type="HAMAP" id="MF_00332">
    <property type="entry name" value="DnaK"/>
    <property type="match status" value="1"/>
</dbReference>
<evidence type="ECO:0000256" key="8">
    <source>
        <dbReference type="RuleBase" id="RU003322"/>
    </source>
</evidence>
<dbReference type="PANTHER" id="PTHR19375">
    <property type="entry name" value="HEAT SHOCK PROTEIN 70KDA"/>
    <property type="match status" value="1"/>
</dbReference>
<evidence type="ECO:0000256" key="2">
    <source>
        <dbReference type="ARBA" id="ARBA00014415"/>
    </source>
</evidence>
<dbReference type="Proteomes" id="UP001500631">
    <property type="component" value="Unassembled WGS sequence"/>
</dbReference>
<dbReference type="PRINTS" id="PR00301">
    <property type="entry name" value="HEATSHOCK70"/>
</dbReference>
<keyword evidence="11" id="KW-1185">Reference proteome</keyword>
<dbReference type="InterPro" id="IPR029047">
    <property type="entry name" value="HSP70_peptide-bd_sf"/>
</dbReference>
<dbReference type="PROSITE" id="PS01036">
    <property type="entry name" value="HSP70_3"/>
    <property type="match status" value="1"/>
</dbReference>
<keyword evidence="6 7" id="KW-0346">Stress response</keyword>
<comment type="induction">
    <text evidence="7">By stress conditions e.g. heat shock.</text>
</comment>
<evidence type="ECO:0000256" key="3">
    <source>
        <dbReference type="ARBA" id="ARBA00022553"/>
    </source>
</evidence>
<gene>
    <name evidence="7 10" type="primary">dnaK</name>
    <name evidence="10" type="ORF">GCM10023338_03100</name>
</gene>
<evidence type="ECO:0000313" key="11">
    <source>
        <dbReference type="Proteomes" id="UP001500631"/>
    </source>
</evidence>
<keyword evidence="7" id="KW-0143">Chaperone</keyword>
<comment type="caution">
    <text evidence="10">The sequence shown here is derived from an EMBL/GenBank/DDBJ whole genome shotgun (WGS) entry which is preliminary data.</text>
</comment>
<feature type="compositionally biased region" description="Acidic residues" evidence="9">
    <location>
        <begin position="629"/>
        <end position="642"/>
    </location>
</feature>
<dbReference type="Gene3D" id="3.90.640.10">
    <property type="entry name" value="Actin, Chain A, domain 4"/>
    <property type="match status" value="1"/>
</dbReference>
<organism evidence="10 11">
    <name type="scientific">Wohlfahrtiimonas larvae</name>
    <dbReference type="NCBI Taxonomy" id="1157986"/>
    <lineage>
        <taxon>Bacteria</taxon>
        <taxon>Pseudomonadati</taxon>
        <taxon>Pseudomonadota</taxon>
        <taxon>Gammaproteobacteria</taxon>
        <taxon>Cardiobacteriales</taxon>
        <taxon>Ignatzschineriaceae</taxon>
        <taxon>Wohlfahrtiimonas</taxon>
    </lineage>
</organism>
<evidence type="ECO:0000256" key="7">
    <source>
        <dbReference type="HAMAP-Rule" id="MF_00332"/>
    </source>
</evidence>
<proteinExistence type="evidence at transcript level"/>
<evidence type="ECO:0000256" key="6">
    <source>
        <dbReference type="ARBA" id="ARBA00023016"/>
    </source>
</evidence>
<dbReference type="Pfam" id="PF00012">
    <property type="entry name" value="HSP70"/>
    <property type="match status" value="1"/>
</dbReference>
<dbReference type="InterPro" id="IPR013126">
    <property type="entry name" value="Hsp_70_fam"/>
</dbReference>
<feature type="region of interest" description="Disordered" evidence="9">
    <location>
        <begin position="609"/>
        <end position="642"/>
    </location>
</feature>
<dbReference type="InterPro" id="IPR012725">
    <property type="entry name" value="Chaperone_DnaK"/>
</dbReference>
<keyword evidence="3 7" id="KW-0597">Phosphoprotein</keyword>
<evidence type="ECO:0000256" key="9">
    <source>
        <dbReference type="SAM" id="MobiDB-lite"/>
    </source>
</evidence>
<dbReference type="EMBL" id="BAABKE010000001">
    <property type="protein sequence ID" value="GAA5094604.1"/>
    <property type="molecule type" value="Genomic_DNA"/>
</dbReference>